<keyword evidence="2" id="KW-1185">Reference proteome</keyword>
<dbReference type="EMBL" id="CATNWA010002465">
    <property type="protein sequence ID" value="CAI9542946.1"/>
    <property type="molecule type" value="Genomic_DNA"/>
</dbReference>
<sequence length="65" mass="7296">LFSPDFPGHLPSLERSFPGHLPSLLDPFLILSWSPTFPARSFPGDPPSLRDPFLVTHLPCEILSW</sequence>
<feature type="non-terminal residue" evidence="1">
    <location>
        <position position="1"/>
    </location>
</feature>
<evidence type="ECO:0000313" key="1">
    <source>
        <dbReference type="EMBL" id="CAI9542946.1"/>
    </source>
</evidence>
<comment type="caution">
    <text evidence="1">The sequence shown here is derived from an EMBL/GenBank/DDBJ whole genome shotgun (WGS) entry which is preliminary data.</text>
</comment>
<protein>
    <submittedName>
        <fullName evidence="1">Uncharacterized protein</fullName>
    </submittedName>
</protein>
<evidence type="ECO:0000313" key="2">
    <source>
        <dbReference type="Proteomes" id="UP001162483"/>
    </source>
</evidence>
<name>A0ABN9B5R8_9NEOB</name>
<accession>A0ABN9B5R8</accession>
<proteinExistence type="predicted"/>
<gene>
    <name evidence="1" type="ORF">SPARVUS_LOCUS2181161</name>
</gene>
<dbReference type="Proteomes" id="UP001162483">
    <property type="component" value="Unassembled WGS sequence"/>
</dbReference>
<organism evidence="1 2">
    <name type="scientific">Staurois parvus</name>
    <dbReference type="NCBI Taxonomy" id="386267"/>
    <lineage>
        <taxon>Eukaryota</taxon>
        <taxon>Metazoa</taxon>
        <taxon>Chordata</taxon>
        <taxon>Craniata</taxon>
        <taxon>Vertebrata</taxon>
        <taxon>Euteleostomi</taxon>
        <taxon>Amphibia</taxon>
        <taxon>Batrachia</taxon>
        <taxon>Anura</taxon>
        <taxon>Neobatrachia</taxon>
        <taxon>Ranoidea</taxon>
        <taxon>Ranidae</taxon>
        <taxon>Staurois</taxon>
    </lineage>
</organism>
<reference evidence="1" key="1">
    <citation type="submission" date="2023-05" db="EMBL/GenBank/DDBJ databases">
        <authorList>
            <person name="Stuckert A."/>
        </authorList>
    </citation>
    <scope>NUCLEOTIDE SEQUENCE</scope>
</reference>